<sequence length="242" mass="25799">MGRLFEELDYRPTPMGALSLRRRRDLSRGVDVYEIKLGDEFLMTSLHTASEVALADLALAALAGRDALAVVAGGLGLGYTAHAALKNEAVRSLTVIEALDAVIDWHRQGILPLGAALVDDPRCRLLHGDFFTLAGEPAGIFSSPDGRERVDAILVDIDHAPDKLLSPSHAAFYSTAGLARLSEHLAPGGVFGLWSNDPADDAFIERLAQAFVDPRAHTVRFENAGGDGEAACTVYLARKSGA</sequence>
<evidence type="ECO:0000256" key="1">
    <source>
        <dbReference type="ARBA" id="ARBA00023115"/>
    </source>
</evidence>
<dbReference type="OrthoDB" id="9793351at2"/>
<keyword evidence="3" id="KW-1185">Reference proteome</keyword>
<dbReference type="EMBL" id="FZQA01000004">
    <property type="protein sequence ID" value="SNT74140.1"/>
    <property type="molecule type" value="Genomic_DNA"/>
</dbReference>
<dbReference type="Gene3D" id="3.40.50.150">
    <property type="entry name" value="Vaccinia Virus protein VP39"/>
    <property type="match status" value="1"/>
</dbReference>
<dbReference type="InterPro" id="IPR029063">
    <property type="entry name" value="SAM-dependent_MTases_sf"/>
</dbReference>
<dbReference type="PANTHER" id="PTHR43317">
    <property type="entry name" value="THERMOSPERMINE SYNTHASE ACAULIS5"/>
    <property type="match status" value="1"/>
</dbReference>
<protein>
    <recommendedName>
        <fullName evidence="4">Spermidine synthase</fullName>
    </recommendedName>
</protein>
<name>A0A239PVE0_9PROT</name>
<dbReference type="SUPFAM" id="SSF53335">
    <property type="entry name" value="S-adenosyl-L-methionine-dependent methyltransferases"/>
    <property type="match status" value="1"/>
</dbReference>
<dbReference type="GO" id="GO:0006596">
    <property type="term" value="P:polyamine biosynthetic process"/>
    <property type="evidence" value="ECO:0007669"/>
    <property type="project" value="UniProtKB-KW"/>
</dbReference>
<dbReference type="RefSeq" id="WP_089412516.1">
    <property type="nucleotide sequence ID" value="NZ_FZQA01000004.1"/>
</dbReference>
<accession>A0A239PVE0</accession>
<dbReference type="AlphaFoldDB" id="A0A239PVE0"/>
<organism evidence="2 3">
    <name type="scientific">Amphiplicatus metriothermophilus</name>
    <dbReference type="NCBI Taxonomy" id="1519374"/>
    <lineage>
        <taxon>Bacteria</taxon>
        <taxon>Pseudomonadati</taxon>
        <taxon>Pseudomonadota</taxon>
        <taxon>Alphaproteobacteria</taxon>
        <taxon>Parvularculales</taxon>
        <taxon>Parvularculaceae</taxon>
        <taxon>Amphiplicatus</taxon>
    </lineage>
</organism>
<proteinExistence type="predicted"/>
<gene>
    <name evidence="2" type="ORF">SAMN06297382_2047</name>
</gene>
<evidence type="ECO:0000313" key="2">
    <source>
        <dbReference type="EMBL" id="SNT74140.1"/>
    </source>
</evidence>
<dbReference type="Proteomes" id="UP000198346">
    <property type="component" value="Unassembled WGS sequence"/>
</dbReference>
<evidence type="ECO:0000313" key="3">
    <source>
        <dbReference type="Proteomes" id="UP000198346"/>
    </source>
</evidence>
<evidence type="ECO:0008006" key="4">
    <source>
        <dbReference type="Google" id="ProtNLM"/>
    </source>
</evidence>
<dbReference type="PANTHER" id="PTHR43317:SF3">
    <property type="entry name" value="BLR2883 PROTEIN"/>
    <property type="match status" value="1"/>
</dbReference>
<keyword evidence="1" id="KW-0620">Polyamine biosynthesis</keyword>
<reference evidence="2 3" key="1">
    <citation type="submission" date="2017-07" db="EMBL/GenBank/DDBJ databases">
        <authorList>
            <person name="Sun Z.S."/>
            <person name="Albrecht U."/>
            <person name="Echele G."/>
            <person name="Lee C.C."/>
        </authorList>
    </citation>
    <scope>NUCLEOTIDE SEQUENCE [LARGE SCALE GENOMIC DNA]</scope>
    <source>
        <strain evidence="2 3">CGMCC 1.12710</strain>
    </source>
</reference>